<evidence type="ECO:0000259" key="5">
    <source>
        <dbReference type="Pfam" id="PF23071"/>
    </source>
</evidence>
<dbReference type="InterPro" id="IPR055472">
    <property type="entry name" value="DUF7044"/>
</dbReference>
<dbReference type="Pfam" id="PF23069">
    <property type="entry name" value="DUF7042"/>
    <property type="match status" value="1"/>
</dbReference>
<organism evidence="7 8">
    <name type="scientific">Gryllus longicercus</name>
    <dbReference type="NCBI Taxonomy" id="2509291"/>
    <lineage>
        <taxon>Eukaryota</taxon>
        <taxon>Metazoa</taxon>
        <taxon>Ecdysozoa</taxon>
        <taxon>Arthropoda</taxon>
        <taxon>Hexapoda</taxon>
        <taxon>Insecta</taxon>
        <taxon>Pterygota</taxon>
        <taxon>Neoptera</taxon>
        <taxon>Polyneoptera</taxon>
        <taxon>Orthoptera</taxon>
        <taxon>Ensifera</taxon>
        <taxon>Gryllidea</taxon>
        <taxon>Grylloidea</taxon>
        <taxon>Gryllidae</taxon>
        <taxon>Gryllinae</taxon>
        <taxon>Gryllus</taxon>
    </lineage>
</organism>
<feature type="signal peptide" evidence="2">
    <location>
        <begin position="1"/>
        <end position="32"/>
    </location>
</feature>
<dbReference type="PANTHER" id="PTHR22255">
    <property type="entry name" value="LP06548P"/>
    <property type="match status" value="1"/>
</dbReference>
<dbReference type="PANTHER" id="PTHR22255:SF4">
    <property type="entry name" value="CATION-INDEPENDENT MANNOSE-6-PHOSPHATE RECEPTOR"/>
    <property type="match status" value="1"/>
</dbReference>
<dbReference type="InterPro" id="IPR055470">
    <property type="entry name" value="DUF7042"/>
</dbReference>
<keyword evidence="2" id="KW-0732">Signal</keyword>
<feature type="compositionally biased region" description="Pro residues" evidence="1">
    <location>
        <begin position="602"/>
        <end position="615"/>
    </location>
</feature>
<dbReference type="Proteomes" id="UP001378592">
    <property type="component" value="Unassembled WGS sequence"/>
</dbReference>
<evidence type="ECO:0000256" key="1">
    <source>
        <dbReference type="SAM" id="MobiDB-lite"/>
    </source>
</evidence>
<evidence type="ECO:0000256" key="2">
    <source>
        <dbReference type="SAM" id="SignalP"/>
    </source>
</evidence>
<evidence type="ECO:0000259" key="6">
    <source>
        <dbReference type="Pfam" id="PF23073"/>
    </source>
</evidence>
<evidence type="ECO:0000313" key="7">
    <source>
        <dbReference type="EMBL" id="KAK7794414.1"/>
    </source>
</evidence>
<feature type="chain" id="PRO_5043032386" evidence="2">
    <location>
        <begin position="33"/>
        <end position="664"/>
    </location>
</feature>
<protein>
    <submittedName>
        <fullName evidence="7">Uncharacterized protein</fullName>
    </submittedName>
</protein>
<dbReference type="Pfam" id="PF23071">
    <property type="entry name" value="DUF7044"/>
    <property type="match status" value="1"/>
</dbReference>
<reference evidence="7 8" key="1">
    <citation type="submission" date="2024-03" db="EMBL/GenBank/DDBJ databases">
        <title>The genome assembly and annotation of the cricket Gryllus longicercus Weissman &amp; Gray.</title>
        <authorList>
            <person name="Szrajer S."/>
            <person name="Gray D."/>
            <person name="Ylla G."/>
        </authorList>
    </citation>
    <scope>NUCLEOTIDE SEQUENCE [LARGE SCALE GENOMIC DNA]</scope>
    <source>
        <strain evidence="7">DAG 2021-001</strain>
        <tissue evidence="7">Whole body minus gut</tissue>
    </source>
</reference>
<name>A0AAN9VFZ2_9ORTH</name>
<evidence type="ECO:0000259" key="3">
    <source>
        <dbReference type="Pfam" id="PF23069"/>
    </source>
</evidence>
<keyword evidence="8" id="KW-1185">Reference proteome</keyword>
<feature type="domain" description="DUF7042" evidence="3">
    <location>
        <begin position="187"/>
        <end position="323"/>
    </location>
</feature>
<dbReference type="InterPro" id="IPR055473">
    <property type="entry name" value="DUF7045"/>
</dbReference>
<accession>A0AAN9VFZ2</accession>
<evidence type="ECO:0000313" key="8">
    <source>
        <dbReference type="Proteomes" id="UP001378592"/>
    </source>
</evidence>
<dbReference type="Pfam" id="PF23073">
    <property type="entry name" value="DUF7045"/>
    <property type="match status" value="1"/>
</dbReference>
<proteinExistence type="predicted"/>
<sequence>MSGRASPASPPGAVLVVYVALAAAAVVRTGEAACYFSIELQGQFLMQSAVAQGGAGVGVGGGGGAGAGGAGLAAAGATAASVRYSQVNITAEAIPIWGQCHRRLGSNVILLDSSGATSCVRCFHLALRSPNVLQVHTEGLDKCYLTEERARASCPNEAALRARAAHTTHTEIILYKTRDHQGQPVREQYCPISGHFSFTSRGGPGGGGGFGGGGFGGGFGGGPRRDCPNAQMSQVDSCPSGSQLNMRYRNCNFPDFDVTYACLGHWEGPAGQHYLALLNRAVDSLPRYPRYRCALFAEDASTGAVAMAFSSDSTCRSDLRNASWGFEALQLTPVAAQPWPDAADAAACRFPAWAQGRWQHLHVDGNTLVYRDHTNFRTYTARCVGGRAAPGEERFLVYARTQCGEQMYRCVWLKNRSANVLEFQMGMHTSSDLDPALCNDAHFRPKIWITQGRLERARETPCPVLGEYTGVIPDAQGLCARLASDCASPEAMFYAVSECTQAEVYEEREYRCLGQWEEGGLTYTYTQRRDVGTYECFVGSIVSGDEIYIKEAGEHCTRDANPLQFGMKLSRKGPCIGAPPGAFPPRSRPTAPWLSSKYAPEPTKPWKPVTAPPRGPGAGPGGAPAAGPRPLPTPAALLLPLLLLLPSLLLSPFRALGLASPRAL</sequence>
<feature type="region of interest" description="Disordered" evidence="1">
    <location>
        <begin position="579"/>
        <end position="630"/>
    </location>
</feature>
<dbReference type="Pfam" id="PF23070">
    <property type="entry name" value="DUF7043"/>
    <property type="match status" value="1"/>
</dbReference>
<feature type="domain" description="DUF7043" evidence="4">
    <location>
        <begin position="346"/>
        <end position="450"/>
    </location>
</feature>
<comment type="caution">
    <text evidence="7">The sequence shown here is derived from an EMBL/GenBank/DDBJ whole genome shotgun (WGS) entry which is preliminary data.</text>
</comment>
<gene>
    <name evidence="7" type="ORF">R5R35_010391</name>
</gene>
<dbReference type="InterPro" id="IPR055471">
    <property type="entry name" value="DUF7043"/>
</dbReference>
<evidence type="ECO:0000259" key="4">
    <source>
        <dbReference type="Pfam" id="PF23070"/>
    </source>
</evidence>
<feature type="domain" description="DUF7045" evidence="6">
    <location>
        <begin position="462"/>
        <end position="562"/>
    </location>
</feature>
<dbReference type="EMBL" id="JAZDUA010000334">
    <property type="protein sequence ID" value="KAK7794414.1"/>
    <property type="molecule type" value="Genomic_DNA"/>
</dbReference>
<feature type="domain" description="DUF7044" evidence="5">
    <location>
        <begin position="33"/>
        <end position="157"/>
    </location>
</feature>
<dbReference type="AlphaFoldDB" id="A0AAN9VFZ2"/>